<feature type="compositionally biased region" description="Basic residues" evidence="1">
    <location>
        <begin position="66"/>
        <end position="76"/>
    </location>
</feature>
<evidence type="ECO:0000256" key="1">
    <source>
        <dbReference type="SAM" id="MobiDB-lite"/>
    </source>
</evidence>
<feature type="region of interest" description="Disordered" evidence="1">
    <location>
        <begin position="63"/>
        <end position="88"/>
    </location>
</feature>
<gene>
    <name evidence="2" type="ORF">O9H85_07115</name>
</gene>
<dbReference type="RefSeq" id="WP_269880615.1">
    <property type="nucleotide sequence ID" value="NZ_JAQAGZ010000004.1"/>
</dbReference>
<proteinExistence type="predicted"/>
<dbReference type="EMBL" id="JAQAGZ010000004">
    <property type="protein sequence ID" value="MCZ8512199.1"/>
    <property type="molecule type" value="Genomic_DNA"/>
</dbReference>
<dbReference type="Proteomes" id="UP001527882">
    <property type="component" value="Unassembled WGS sequence"/>
</dbReference>
<reference evidence="2 3" key="1">
    <citation type="submission" date="2022-12" db="EMBL/GenBank/DDBJ databases">
        <title>Draft genome sequence of Paenibacillus sp. dW9.</title>
        <authorList>
            <person name="Choi E.-W."/>
            <person name="Kim D.-U."/>
        </authorList>
    </citation>
    <scope>NUCLEOTIDE SEQUENCE [LARGE SCALE GENOMIC DNA]</scope>
    <source>
        <strain evidence="3">dW9</strain>
    </source>
</reference>
<protein>
    <submittedName>
        <fullName evidence="2">Spore germination protein</fullName>
    </submittedName>
</protein>
<dbReference type="Pfam" id="PF10676">
    <property type="entry name" value="gerPA"/>
    <property type="match status" value="1"/>
</dbReference>
<dbReference type="InterPro" id="IPR019618">
    <property type="entry name" value="Spore_germination_GerPA"/>
</dbReference>
<evidence type="ECO:0000313" key="2">
    <source>
        <dbReference type="EMBL" id="MCZ8512199.1"/>
    </source>
</evidence>
<organism evidence="2 3">
    <name type="scientific">Paenibacillus gyeongsangnamensis</name>
    <dbReference type="NCBI Taxonomy" id="3388067"/>
    <lineage>
        <taxon>Bacteria</taxon>
        <taxon>Bacillati</taxon>
        <taxon>Bacillota</taxon>
        <taxon>Bacilli</taxon>
        <taxon>Bacillales</taxon>
        <taxon>Paenibacillaceae</taxon>
        <taxon>Paenibacillus</taxon>
    </lineage>
</organism>
<name>A0ABT4Q5P3_9BACL</name>
<evidence type="ECO:0000313" key="3">
    <source>
        <dbReference type="Proteomes" id="UP001527882"/>
    </source>
</evidence>
<comment type="caution">
    <text evidence="2">The sequence shown here is derived from an EMBL/GenBank/DDBJ whole genome shotgun (WGS) entry which is preliminary data.</text>
</comment>
<keyword evidence="3" id="KW-1185">Reference proteome</keyword>
<sequence>MSTIINAPITLTNVSGTVIFGNVGQIAPKSSSTTTSGAGGGQVGDAAQSNTFASFTITRNTQTANKKMKKMTKMKKPSPLAPRRTRCS</sequence>
<accession>A0ABT4Q5P3</accession>